<proteinExistence type="predicted"/>
<gene>
    <name evidence="2" type="ORF">HIJ39_09500</name>
</gene>
<evidence type="ECO:0000259" key="1">
    <source>
        <dbReference type="Pfam" id="PF00582"/>
    </source>
</evidence>
<comment type="caution">
    <text evidence="2">The sequence shown here is derived from an EMBL/GenBank/DDBJ whole genome shotgun (WGS) entry which is preliminary data.</text>
</comment>
<feature type="domain" description="UspA" evidence="1">
    <location>
        <begin position="1"/>
        <end position="140"/>
    </location>
</feature>
<dbReference type="EMBL" id="JABBVZ010000026">
    <property type="protein sequence ID" value="NMP22584.1"/>
    <property type="molecule type" value="Genomic_DNA"/>
</dbReference>
<dbReference type="AlphaFoldDB" id="A0A7Y0L628"/>
<accession>A0A7Y0L628</accession>
<sequence length="158" mass="17594">MQRILLALDGRGHAEAACRWVRRWLLADDAIEVTVLYVTELAGSARFAGPRWTSDYERDIQETLRAYLEQDVFRGVMDRVRFLHESGTSVSDVIVMVADILHCHTIVLGGQPPRGFRRWVGGGVAAGVLRRTGASVMVVRSHVERVLPTPMHGPHRAG</sequence>
<reference evidence="2 3" key="1">
    <citation type="submission" date="2020-04" db="EMBL/GenBank/DDBJ databases">
        <authorList>
            <person name="Zhang R."/>
            <person name="Schippers A."/>
        </authorList>
    </citation>
    <scope>NUCLEOTIDE SEQUENCE [LARGE SCALE GENOMIC DNA]</scope>
    <source>
        <strain evidence="2 3">DSM 109850</strain>
    </source>
</reference>
<dbReference type="InterPro" id="IPR014729">
    <property type="entry name" value="Rossmann-like_a/b/a_fold"/>
</dbReference>
<protein>
    <submittedName>
        <fullName evidence="2">Universal stress protein</fullName>
    </submittedName>
</protein>
<keyword evidence="3" id="KW-1185">Reference proteome</keyword>
<dbReference type="Pfam" id="PF00582">
    <property type="entry name" value="Usp"/>
    <property type="match status" value="1"/>
</dbReference>
<dbReference type="Gene3D" id="3.40.50.620">
    <property type="entry name" value="HUPs"/>
    <property type="match status" value="1"/>
</dbReference>
<name>A0A7Y0L628_9FIRM</name>
<organism evidence="2 3">
    <name type="scientific">Sulfobacillus harzensis</name>
    <dbReference type="NCBI Taxonomy" id="2729629"/>
    <lineage>
        <taxon>Bacteria</taxon>
        <taxon>Bacillati</taxon>
        <taxon>Bacillota</taxon>
        <taxon>Clostridia</taxon>
        <taxon>Eubacteriales</taxon>
        <taxon>Clostridiales Family XVII. Incertae Sedis</taxon>
        <taxon>Sulfobacillus</taxon>
    </lineage>
</organism>
<dbReference type="InterPro" id="IPR006016">
    <property type="entry name" value="UspA"/>
</dbReference>
<dbReference type="RefSeq" id="WP_169099040.1">
    <property type="nucleotide sequence ID" value="NZ_JABBVZ010000026.1"/>
</dbReference>
<dbReference type="Proteomes" id="UP000533476">
    <property type="component" value="Unassembled WGS sequence"/>
</dbReference>
<dbReference type="CDD" id="cd00293">
    <property type="entry name" value="USP-like"/>
    <property type="match status" value="1"/>
</dbReference>
<evidence type="ECO:0000313" key="3">
    <source>
        <dbReference type="Proteomes" id="UP000533476"/>
    </source>
</evidence>
<dbReference type="SUPFAM" id="SSF52402">
    <property type="entry name" value="Adenine nucleotide alpha hydrolases-like"/>
    <property type="match status" value="1"/>
</dbReference>
<evidence type="ECO:0000313" key="2">
    <source>
        <dbReference type="EMBL" id="NMP22584.1"/>
    </source>
</evidence>